<evidence type="ECO:0008006" key="4">
    <source>
        <dbReference type="Google" id="ProtNLM"/>
    </source>
</evidence>
<reference evidence="2 3" key="1">
    <citation type="journal article" date="2019" name="Commun. Biol.">
        <title>The bagworm genome reveals a unique fibroin gene that provides high tensile strength.</title>
        <authorList>
            <person name="Kono N."/>
            <person name="Nakamura H."/>
            <person name="Ohtoshi R."/>
            <person name="Tomita M."/>
            <person name="Numata K."/>
            <person name="Arakawa K."/>
        </authorList>
    </citation>
    <scope>NUCLEOTIDE SEQUENCE [LARGE SCALE GENOMIC DNA]</scope>
</reference>
<gene>
    <name evidence="2" type="ORF">EVAR_9598_1</name>
</gene>
<evidence type="ECO:0000256" key="1">
    <source>
        <dbReference type="SAM" id="SignalP"/>
    </source>
</evidence>
<accession>A0A4C1TM67</accession>
<feature type="chain" id="PRO_5020027186" description="Secreted protein" evidence="1">
    <location>
        <begin position="24"/>
        <end position="148"/>
    </location>
</feature>
<feature type="signal peptide" evidence="1">
    <location>
        <begin position="1"/>
        <end position="23"/>
    </location>
</feature>
<organism evidence="2 3">
    <name type="scientific">Eumeta variegata</name>
    <name type="common">Bagworm moth</name>
    <name type="synonym">Eumeta japonica</name>
    <dbReference type="NCBI Taxonomy" id="151549"/>
    <lineage>
        <taxon>Eukaryota</taxon>
        <taxon>Metazoa</taxon>
        <taxon>Ecdysozoa</taxon>
        <taxon>Arthropoda</taxon>
        <taxon>Hexapoda</taxon>
        <taxon>Insecta</taxon>
        <taxon>Pterygota</taxon>
        <taxon>Neoptera</taxon>
        <taxon>Endopterygota</taxon>
        <taxon>Lepidoptera</taxon>
        <taxon>Glossata</taxon>
        <taxon>Ditrysia</taxon>
        <taxon>Tineoidea</taxon>
        <taxon>Psychidae</taxon>
        <taxon>Oiketicinae</taxon>
        <taxon>Eumeta</taxon>
    </lineage>
</organism>
<evidence type="ECO:0000313" key="2">
    <source>
        <dbReference type="EMBL" id="GBP14690.1"/>
    </source>
</evidence>
<comment type="caution">
    <text evidence="2">The sequence shown here is derived from an EMBL/GenBank/DDBJ whole genome shotgun (WGS) entry which is preliminary data.</text>
</comment>
<dbReference type="AlphaFoldDB" id="A0A4C1TM67"/>
<name>A0A4C1TM67_EUMVA</name>
<protein>
    <recommendedName>
        <fullName evidence="4">Secreted protein</fullName>
    </recommendedName>
</protein>
<evidence type="ECO:0000313" key="3">
    <source>
        <dbReference type="Proteomes" id="UP000299102"/>
    </source>
</evidence>
<proteinExistence type="predicted"/>
<dbReference type="Proteomes" id="UP000299102">
    <property type="component" value="Unassembled WGS sequence"/>
</dbReference>
<keyword evidence="1" id="KW-0732">Signal</keyword>
<sequence length="148" mass="16678">MDGNNAFLRVSFAMATCVNLSLANGVSPSHRDLATWRKSGAPDENEVPTVTSTRVQGALKQPTRSLHPGGCDCRQFPEDVPGWHETTRPTDIARRIKKLKGKWLRIFCKICKPLRKEDLERRSRTKCRSVGRAPTRWSNDLVKVTGHL</sequence>
<dbReference type="EMBL" id="BGZK01000066">
    <property type="protein sequence ID" value="GBP14690.1"/>
    <property type="molecule type" value="Genomic_DNA"/>
</dbReference>
<keyword evidence="3" id="KW-1185">Reference proteome</keyword>